<proteinExistence type="predicted"/>
<keyword evidence="2" id="KW-0812">Transmembrane</keyword>
<gene>
    <name evidence="4" type="ORF">CLV73_1762</name>
</gene>
<feature type="compositionally biased region" description="Basic and acidic residues" evidence="1">
    <location>
        <begin position="1025"/>
        <end position="1050"/>
    </location>
</feature>
<protein>
    <submittedName>
        <fullName evidence="4">AsmA protein</fullName>
    </submittedName>
</protein>
<accession>A0A2M9CA64</accession>
<feature type="domain" description="AsmA" evidence="3">
    <location>
        <begin position="12"/>
        <end position="185"/>
    </location>
</feature>
<dbReference type="InterPro" id="IPR052894">
    <property type="entry name" value="AsmA-related"/>
</dbReference>
<sequence>MKKEKTKVSRLSKILKISGISLGSVVLILFITPYFFKDTINSGIKEVSKSYIKTDVDFKDLDISFFTHFPNLTVTLTNSSVKGNSPFQTENLIDAEEIGLGVDITSLFDEKIIFNKLYIENANIRMKVDSLGRNNFDILVSEEEAKEKNDSKLALALQNFRISNSNFIYDDQLSKTHLKLDNLEYDGLIDLSNDILSLNANTEIKNTLFRLDKNIWVKNLPLKGKINTKINISQLGFYFTDNPLILGGFPFNLQGSLKMPNEQQVYDLKIITKNADLKAIPAIIPEAYQSYAKQVEMKGKADLLFTMKGVLNTLKKQSPDIHVEANINNGFFNYQKSKSPINNVSLASVIDMPALDPNRLKVKVNELDFSLLNGYTRTNFVFENGSTMFSEGIIDSNVNLEALKNATGYKKIDARGNLKLNGNWKGFISMSAKKKLQKVPLFDIKADLKDGYFKMREMPAALDHINLDMAVHNTDGNFKNTAVLVHHIDAKALDNYAKGKIEVKNLNNYPIDADFTAKIHLQDIYKIYPVKGIELRGDLFVKSKAVGTYEPKRKRVPVSNSTLSLKNGFIKFADYPELPLENINVETHVKSGRGSFNDLDISVLPISFTLAGKPFTVKANLKNLNNLNYRLHSKGQLNLGDLYKLFPIEGLDINGVVSTDVGLKGQNGAALDNIQNRGFVKIENITIHSKFFPSNFVVKEGLFKLNGSQLTFEDVKARYKKNVFVFNGNVSNYINYILKDQSLSGSINFTSPKVNIDDFMAYNSGVSSNSTSAEEGVILLPKNLDITINGNANEILFKDIKLNNFKGNLSLKNGNLALNETEFGMIGSTFNADGTYFPINAKKAKFSINTKAKNFDIQRAYKEITLFREMVSAAEKAHGKVSLDYHLEGDLGADFFPRLKTIKGEGVLTLEDIQFHGFKVFNSVAEKTSTDALHDAKVSKVNIKTSIKDNVITIERTKFKIAGFRPRIEGQVSLDGYINVGMRLGLPPFGIIGIPIKITGPSDTFKVETGKYQKEDLNETDDDYKDYQKSLEEEAAKKAEGEKTDSKPKS</sequence>
<dbReference type="RefSeq" id="WP_100376431.1">
    <property type="nucleotide sequence ID" value="NZ_PGFD01000001.1"/>
</dbReference>
<dbReference type="AlphaFoldDB" id="A0A2M9CA64"/>
<dbReference type="GO" id="GO:0090313">
    <property type="term" value="P:regulation of protein targeting to membrane"/>
    <property type="evidence" value="ECO:0007669"/>
    <property type="project" value="TreeGrafter"/>
</dbReference>
<organism evidence="4 5">
    <name type="scientific">Chryseobacterium geocarposphaerae</name>
    <dbReference type="NCBI Taxonomy" id="1416776"/>
    <lineage>
        <taxon>Bacteria</taxon>
        <taxon>Pseudomonadati</taxon>
        <taxon>Bacteroidota</taxon>
        <taxon>Flavobacteriia</taxon>
        <taxon>Flavobacteriales</taxon>
        <taxon>Weeksellaceae</taxon>
        <taxon>Chryseobacterium group</taxon>
        <taxon>Chryseobacterium</taxon>
    </lineage>
</organism>
<dbReference type="EMBL" id="PGFD01000001">
    <property type="protein sequence ID" value="PJJ67743.1"/>
    <property type="molecule type" value="Genomic_DNA"/>
</dbReference>
<evidence type="ECO:0000256" key="2">
    <source>
        <dbReference type="SAM" id="Phobius"/>
    </source>
</evidence>
<feature type="transmembrane region" description="Helical" evidence="2">
    <location>
        <begin position="14"/>
        <end position="36"/>
    </location>
</feature>
<keyword evidence="2" id="KW-0472">Membrane</keyword>
<feature type="region of interest" description="Disordered" evidence="1">
    <location>
        <begin position="1009"/>
        <end position="1050"/>
    </location>
</feature>
<dbReference type="PANTHER" id="PTHR30441">
    <property type="entry name" value="DUF748 DOMAIN-CONTAINING PROTEIN"/>
    <property type="match status" value="1"/>
</dbReference>
<evidence type="ECO:0000313" key="5">
    <source>
        <dbReference type="Proteomes" id="UP000228740"/>
    </source>
</evidence>
<keyword evidence="2" id="KW-1133">Transmembrane helix</keyword>
<dbReference type="InterPro" id="IPR007844">
    <property type="entry name" value="AsmA"/>
</dbReference>
<name>A0A2M9CA64_9FLAO</name>
<evidence type="ECO:0000256" key="1">
    <source>
        <dbReference type="SAM" id="MobiDB-lite"/>
    </source>
</evidence>
<dbReference type="GO" id="GO:0005886">
    <property type="term" value="C:plasma membrane"/>
    <property type="evidence" value="ECO:0007669"/>
    <property type="project" value="TreeGrafter"/>
</dbReference>
<dbReference type="PANTHER" id="PTHR30441:SF8">
    <property type="entry name" value="DUF748 DOMAIN-CONTAINING PROTEIN"/>
    <property type="match status" value="1"/>
</dbReference>
<reference evidence="4 5" key="1">
    <citation type="submission" date="2017-11" db="EMBL/GenBank/DDBJ databases">
        <title>Genomic Encyclopedia of Archaeal and Bacterial Type Strains, Phase II (KMG-II): From Individual Species to Whole Genera.</title>
        <authorList>
            <person name="Goeker M."/>
        </authorList>
    </citation>
    <scope>NUCLEOTIDE SEQUENCE [LARGE SCALE GENOMIC DNA]</scope>
    <source>
        <strain evidence="4 5">DSM 27617</strain>
    </source>
</reference>
<dbReference type="Pfam" id="PF05170">
    <property type="entry name" value="AsmA"/>
    <property type="match status" value="1"/>
</dbReference>
<dbReference type="Proteomes" id="UP000228740">
    <property type="component" value="Unassembled WGS sequence"/>
</dbReference>
<dbReference type="OrthoDB" id="596403at2"/>
<keyword evidence="5" id="KW-1185">Reference proteome</keyword>
<comment type="caution">
    <text evidence="4">The sequence shown here is derived from an EMBL/GenBank/DDBJ whole genome shotgun (WGS) entry which is preliminary data.</text>
</comment>
<evidence type="ECO:0000259" key="3">
    <source>
        <dbReference type="Pfam" id="PF05170"/>
    </source>
</evidence>
<evidence type="ECO:0000313" key="4">
    <source>
        <dbReference type="EMBL" id="PJJ67743.1"/>
    </source>
</evidence>